<evidence type="ECO:0000256" key="4">
    <source>
        <dbReference type="ARBA" id="ARBA00040194"/>
    </source>
</evidence>
<evidence type="ECO:0000313" key="7">
    <source>
        <dbReference type="EMBL" id="MBD3708661.1"/>
    </source>
</evidence>
<dbReference type="PANTHER" id="PTHR41286">
    <property type="entry name" value="HNH NUCLEASE YAJD-RELATED"/>
    <property type="match status" value="1"/>
</dbReference>
<dbReference type="AlphaFoldDB" id="A0A927HNI6"/>
<comment type="similarity">
    <text evidence="3">Belongs to the HNH nuclease family.</text>
</comment>
<evidence type="ECO:0000259" key="6">
    <source>
        <dbReference type="SMART" id="SM00507"/>
    </source>
</evidence>
<reference evidence="7" key="1">
    <citation type="submission" date="2020-07" db="EMBL/GenBank/DDBJ databases">
        <title>Clinical and genomic characterization of carbapenemase-producing Enterobacterales causing secondary infections during the COVID-19 crisis at a New York City hospital.</title>
        <authorList>
            <person name="Gomez-Simmonds A."/>
            <person name="Annavajhala M.K."/>
            <person name="Uhlemann A.-C."/>
        </authorList>
    </citation>
    <scope>NUCLEOTIDE SEQUENCE</scope>
    <source>
        <strain evidence="7">NK1593</strain>
    </source>
</reference>
<keyword evidence="7" id="KW-0255">Endonuclease</keyword>
<evidence type="ECO:0000256" key="1">
    <source>
        <dbReference type="ARBA" id="ARBA00022722"/>
    </source>
</evidence>
<protein>
    <recommendedName>
        <fullName evidence="4">Putative HNH nuclease YajD</fullName>
    </recommendedName>
</protein>
<sequence>MPWQPMRRCTEPGCNKRVKSGKCYEHKREAPRRAEDARRGHRRARGYSASWEKYRAQYLKRQPLCVECQKLGLYVPAKIVDHIIPIDGGDDVLFWPEWNHQPLCQTHHNQKTTQQDPITKANRKAGMYHEQEERAAQRNNWMYEVDHE</sequence>
<dbReference type="InterPro" id="IPR003615">
    <property type="entry name" value="HNH_nuc"/>
</dbReference>
<evidence type="ECO:0000256" key="5">
    <source>
        <dbReference type="SAM" id="MobiDB-lite"/>
    </source>
</evidence>
<name>A0A927HNI6_KLEPN</name>
<dbReference type="InterPro" id="IPR002711">
    <property type="entry name" value="HNH"/>
</dbReference>
<dbReference type="PANTHER" id="PTHR41286:SF1">
    <property type="entry name" value="HNH NUCLEASE YAJD-RELATED"/>
    <property type="match status" value="1"/>
</dbReference>
<gene>
    <name evidence="7" type="ORF">IE987_27595</name>
</gene>
<dbReference type="CDD" id="cd00085">
    <property type="entry name" value="HNHc"/>
    <property type="match status" value="1"/>
</dbReference>
<dbReference type="Proteomes" id="UP000657739">
    <property type="component" value="Unassembled WGS sequence"/>
</dbReference>
<dbReference type="GO" id="GO:0003676">
    <property type="term" value="F:nucleic acid binding"/>
    <property type="evidence" value="ECO:0007669"/>
    <property type="project" value="InterPro"/>
</dbReference>
<dbReference type="Pfam" id="PF01844">
    <property type="entry name" value="HNH"/>
    <property type="match status" value="1"/>
</dbReference>
<dbReference type="EMBL" id="JACXTE010000001">
    <property type="protein sequence ID" value="MBD3708661.1"/>
    <property type="molecule type" value="Genomic_DNA"/>
</dbReference>
<evidence type="ECO:0000256" key="3">
    <source>
        <dbReference type="ARBA" id="ARBA00038412"/>
    </source>
</evidence>
<evidence type="ECO:0000256" key="2">
    <source>
        <dbReference type="ARBA" id="ARBA00022801"/>
    </source>
</evidence>
<dbReference type="GO" id="GO:0016787">
    <property type="term" value="F:hydrolase activity"/>
    <property type="evidence" value="ECO:0007669"/>
    <property type="project" value="UniProtKB-KW"/>
</dbReference>
<organism evidence="7 8">
    <name type="scientific">Klebsiella pneumoniae</name>
    <dbReference type="NCBI Taxonomy" id="573"/>
    <lineage>
        <taxon>Bacteria</taxon>
        <taxon>Pseudomonadati</taxon>
        <taxon>Pseudomonadota</taxon>
        <taxon>Gammaproteobacteria</taxon>
        <taxon>Enterobacterales</taxon>
        <taxon>Enterobacteriaceae</taxon>
        <taxon>Klebsiella/Raoultella group</taxon>
        <taxon>Klebsiella</taxon>
        <taxon>Klebsiella pneumoniae complex</taxon>
    </lineage>
</organism>
<dbReference type="Gene3D" id="1.10.30.50">
    <property type="match status" value="1"/>
</dbReference>
<keyword evidence="2" id="KW-0378">Hydrolase</keyword>
<accession>A0A927HNI6</accession>
<evidence type="ECO:0000313" key="8">
    <source>
        <dbReference type="Proteomes" id="UP000657739"/>
    </source>
</evidence>
<proteinExistence type="inferred from homology"/>
<dbReference type="GO" id="GO:0004519">
    <property type="term" value="F:endonuclease activity"/>
    <property type="evidence" value="ECO:0007669"/>
    <property type="project" value="UniProtKB-KW"/>
</dbReference>
<dbReference type="GO" id="GO:0008270">
    <property type="term" value="F:zinc ion binding"/>
    <property type="evidence" value="ECO:0007669"/>
    <property type="project" value="InterPro"/>
</dbReference>
<keyword evidence="1" id="KW-0540">Nuclease</keyword>
<feature type="region of interest" description="Disordered" evidence="5">
    <location>
        <begin position="25"/>
        <end position="46"/>
    </location>
</feature>
<dbReference type="SMART" id="SM00507">
    <property type="entry name" value="HNHc"/>
    <property type="match status" value="1"/>
</dbReference>
<feature type="domain" description="HNH nuclease" evidence="6">
    <location>
        <begin position="53"/>
        <end position="109"/>
    </location>
</feature>
<dbReference type="GO" id="GO:0005829">
    <property type="term" value="C:cytosol"/>
    <property type="evidence" value="ECO:0007669"/>
    <property type="project" value="TreeGrafter"/>
</dbReference>
<feature type="compositionally biased region" description="Basic and acidic residues" evidence="5">
    <location>
        <begin position="25"/>
        <end position="38"/>
    </location>
</feature>
<comment type="caution">
    <text evidence="7">The sequence shown here is derived from an EMBL/GenBank/DDBJ whole genome shotgun (WGS) entry which is preliminary data.</text>
</comment>